<dbReference type="EMBL" id="MAPZ01000014">
    <property type="protein sequence ID" value="OBY11461.1"/>
    <property type="molecule type" value="Genomic_DNA"/>
</dbReference>
<keyword evidence="2" id="KW-1185">Reference proteome</keyword>
<reference evidence="1 2" key="1">
    <citation type="submission" date="2016-06" db="EMBL/GenBank/DDBJ databases">
        <authorList>
            <person name="Kjaerup R.B."/>
            <person name="Dalgaard T.S."/>
            <person name="Juul-Madsen H.R."/>
        </authorList>
    </citation>
    <scope>NUCLEOTIDE SEQUENCE [LARGE SCALE GENOMIC DNA]</scope>
    <source>
        <strain evidence="1 2">373-A1</strain>
    </source>
</reference>
<evidence type="ECO:0000313" key="1">
    <source>
        <dbReference type="EMBL" id="OBY11461.1"/>
    </source>
</evidence>
<name>A0A174DK13_9CLOT</name>
<sequence length="144" mass="17172">MRKCFGFIVLIGAIFLLIGCKEYKYNPGRDTLAYFGNEAKYQIWRIEPYPLEDMESKEIIDDGVYRYAKNEDNVYIIGMEGYTVINLNKNEYKQSKELETFNESDIEVFESNKFKEVSDKEYIKLPIEKFIDNRGYYIENKPNY</sequence>
<organism evidence="1 2">
    <name type="scientific">Clostridium paraputrificum</name>
    <dbReference type="NCBI Taxonomy" id="29363"/>
    <lineage>
        <taxon>Bacteria</taxon>
        <taxon>Bacillati</taxon>
        <taxon>Bacillota</taxon>
        <taxon>Clostridia</taxon>
        <taxon>Eubacteriales</taxon>
        <taxon>Clostridiaceae</taxon>
        <taxon>Clostridium</taxon>
    </lineage>
</organism>
<dbReference type="OrthoDB" id="1953392at2"/>
<protein>
    <recommendedName>
        <fullName evidence="3">Lipoprotein</fullName>
    </recommendedName>
</protein>
<comment type="caution">
    <text evidence="1">The sequence shown here is derived from an EMBL/GenBank/DDBJ whole genome shotgun (WGS) entry which is preliminary data.</text>
</comment>
<accession>A0A174DK13</accession>
<dbReference type="RefSeq" id="WP_055254100.1">
    <property type="nucleotide sequence ID" value="NZ_CYZW01000004.1"/>
</dbReference>
<dbReference type="PROSITE" id="PS51257">
    <property type="entry name" value="PROKAR_LIPOPROTEIN"/>
    <property type="match status" value="1"/>
</dbReference>
<dbReference type="Proteomes" id="UP000092714">
    <property type="component" value="Unassembled WGS sequence"/>
</dbReference>
<gene>
    <name evidence="1" type="ORF">CP373A1_05785</name>
</gene>
<dbReference type="AlphaFoldDB" id="A0A174DK13"/>
<evidence type="ECO:0008006" key="3">
    <source>
        <dbReference type="Google" id="ProtNLM"/>
    </source>
</evidence>
<proteinExistence type="predicted"/>
<evidence type="ECO:0000313" key="2">
    <source>
        <dbReference type="Proteomes" id="UP000092714"/>
    </source>
</evidence>